<dbReference type="Proteomes" id="UP000067448">
    <property type="component" value="Unassembled WGS sequence"/>
</dbReference>
<dbReference type="InterPro" id="IPR001387">
    <property type="entry name" value="Cro/C1-type_HTH"/>
</dbReference>
<dbReference type="GO" id="GO:0003677">
    <property type="term" value="F:DNA binding"/>
    <property type="evidence" value="ECO:0007669"/>
    <property type="project" value="InterPro"/>
</dbReference>
<reference evidence="3" key="3">
    <citation type="submission" date="2016-02" db="EMBL/GenBank/DDBJ databases">
        <title>Draft genome of pathogenic Streptomyces sp. in Japan.</title>
        <authorList>
            <person name="Tomihama T."/>
            <person name="Ikenaga M."/>
            <person name="Sakai M."/>
            <person name="Okubo T."/>
            <person name="Ikeda S."/>
        </authorList>
    </citation>
    <scope>NUCLEOTIDE SEQUENCE [LARGE SCALE GENOMIC DNA]</scope>
    <source>
        <strain evidence="3">S58</strain>
    </source>
</reference>
<dbReference type="InterPro" id="IPR010982">
    <property type="entry name" value="Lambda_DNA-bd_dom_sf"/>
</dbReference>
<dbReference type="AlphaFoldDB" id="A0A124C3A4"/>
<dbReference type="CDD" id="cd00093">
    <property type="entry name" value="HTH_XRE"/>
    <property type="match status" value="1"/>
</dbReference>
<organism evidence="2 3">
    <name type="scientific">Streptomyces scabiei</name>
    <dbReference type="NCBI Taxonomy" id="1930"/>
    <lineage>
        <taxon>Bacteria</taxon>
        <taxon>Bacillati</taxon>
        <taxon>Actinomycetota</taxon>
        <taxon>Actinomycetes</taxon>
        <taxon>Kitasatosporales</taxon>
        <taxon>Streptomycetaceae</taxon>
        <taxon>Streptomyces</taxon>
    </lineage>
</organism>
<feature type="compositionally biased region" description="Polar residues" evidence="1">
    <location>
        <begin position="268"/>
        <end position="277"/>
    </location>
</feature>
<feature type="compositionally biased region" description="Basic and acidic residues" evidence="1">
    <location>
        <begin position="288"/>
        <end position="300"/>
    </location>
</feature>
<reference evidence="3" key="1">
    <citation type="submission" date="2015-11" db="EMBL/GenBank/DDBJ databases">
        <authorList>
            <consortium name="Cross-ministerial Strategic Innovation Promotion Program (SIP) consortium"/>
            <person name="Tomihama T."/>
            <person name="Ikenaga M."/>
            <person name="Sakai M."/>
            <person name="Okubo T."/>
            <person name="Ikeda S."/>
        </authorList>
    </citation>
    <scope>NUCLEOTIDE SEQUENCE [LARGE SCALE GENOMIC DNA]</scope>
    <source>
        <strain evidence="3">S58</strain>
    </source>
</reference>
<accession>A0A124C3A4</accession>
<sequence>MRSRIRTRGPGHTDGCEYDHMDAIHDDVAELALLLTRLKERTDRSYAALAQRLGMHASTLHRYCAGEAVPADFNGIERFAALCGASSEERVELHRRWILAVAARQRSRASEARRGPTRPAPRRAAAAVPAPHDTGTTAPAAAAPMAGSGSAASAGPTPDGIATATTASAPSTSTSPGDSVEKTPGPAAPGGRQAGARRVSRWPVRSLALAASLALALAGLTSSAAGRPSGDGESSASARTAPKSPVSAPHRDGGPRSVAAPPSRDPESPSSARTTPEPSEPAPQGDGGSRETRASADADTPKVPLTWTADSQLWQHECAHDYVIAKPPGQVPPPPSPTDAAVWAASQGAVHGRTTDLRISVQGRGSATVVLEALRVRMVDRGVPAADRGIAYSTYEGCGAILVPRHFAVDLDARRPLARSVPSNDPNRPGPAIDFPYQASLRKPEVLLVSAQTESCTCDWYLELDWSSQGRSGTVRIDDHGRPFRTTSIEGLKEYWYRNSDGWIPMTPASEVADTGPPGNL</sequence>
<protein>
    <recommendedName>
        <fullName evidence="4">HTH cro/C1-type domain-containing protein</fullName>
    </recommendedName>
</protein>
<name>A0A124C3A4_STRSC</name>
<feature type="region of interest" description="Disordered" evidence="1">
    <location>
        <begin position="222"/>
        <end position="302"/>
    </location>
</feature>
<reference evidence="2 3" key="2">
    <citation type="journal article" date="2016" name="Genome Announc.">
        <title>Draft Genome Sequences of Streptomyces scabiei S58, Streptomyces turgidiscabies T45, and Streptomyces acidiscabies a10, the Pathogens of Potato Common Scab, Isolated in Japan.</title>
        <authorList>
            <person name="Tomihama T."/>
            <person name="Nishi Y."/>
            <person name="Sakai M."/>
            <person name="Ikenaga M."/>
            <person name="Okubo T."/>
            <person name="Ikeda S."/>
        </authorList>
    </citation>
    <scope>NUCLEOTIDE SEQUENCE [LARGE SCALE GENOMIC DNA]</scope>
    <source>
        <strain evidence="2 3">S58</strain>
    </source>
</reference>
<dbReference type="SUPFAM" id="SSF47413">
    <property type="entry name" value="lambda repressor-like DNA-binding domains"/>
    <property type="match status" value="1"/>
</dbReference>
<gene>
    <name evidence="2" type="ORF">SsS58_01035</name>
</gene>
<dbReference type="EMBL" id="BCMM01000003">
    <property type="protein sequence ID" value="GAQ60693.1"/>
    <property type="molecule type" value="Genomic_DNA"/>
</dbReference>
<proteinExistence type="predicted"/>
<evidence type="ECO:0000256" key="1">
    <source>
        <dbReference type="SAM" id="MobiDB-lite"/>
    </source>
</evidence>
<feature type="compositionally biased region" description="Low complexity" evidence="1">
    <location>
        <begin position="122"/>
        <end position="176"/>
    </location>
</feature>
<feature type="region of interest" description="Disordered" evidence="1">
    <location>
        <begin position="104"/>
        <end position="199"/>
    </location>
</feature>
<dbReference type="Pfam" id="PF13560">
    <property type="entry name" value="HTH_31"/>
    <property type="match status" value="1"/>
</dbReference>
<evidence type="ECO:0008006" key="4">
    <source>
        <dbReference type="Google" id="ProtNLM"/>
    </source>
</evidence>
<comment type="caution">
    <text evidence="2">The sequence shown here is derived from an EMBL/GenBank/DDBJ whole genome shotgun (WGS) entry which is preliminary data.</text>
</comment>
<evidence type="ECO:0000313" key="3">
    <source>
        <dbReference type="Proteomes" id="UP000067448"/>
    </source>
</evidence>
<evidence type="ECO:0000313" key="2">
    <source>
        <dbReference type="EMBL" id="GAQ60693.1"/>
    </source>
</evidence>